<proteinExistence type="predicted"/>
<dbReference type="KEGG" id="hhg:XM38_044370"/>
<accession>A0A1Z3HT27</accession>
<dbReference type="PANTHER" id="PTHR43666:SF1">
    <property type="entry name" value="CONSERVED PROTEIN"/>
    <property type="match status" value="1"/>
</dbReference>
<keyword evidence="3" id="KW-1185">Reference proteome</keyword>
<evidence type="ECO:0000259" key="1">
    <source>
        <dbReference type="Pfam" id="PF19289"/>
    </source>
</evidence>
<dbReference type="PANTHER" id="PTHR43666">
    <property type="entry name" value="TLDD PROTEIN"/>
    <property type="match status" value="1"/>
</dbReference>
<name>A0A1Z3HT27_9CYAN</name>
<evidence type="ECO:0000313" key="3">
    <source>
        <dbReference type="Proteomes" id="UP000191901"/>
    </source>
</evidence>
<dbReference type="InterPro" id="IPR036059">
    <property type="entry name" value="TldD/PmbA_sf"/>
</dbReference>
<feature type="domain" description="Metalloprotease TldD/E C-terminal" evidence="1">
    <location>
        <begin position="217"/>
        <end position="439"/>
    </location>
</feature>
<dbReference type="EMBL" id="CP021983">
    <property type="protein sequence ID" value="ASC73470.1"/>
    <property type="molecule type" value="Genomic_DNA"/>
</dbReference>
<dbReference type="GO" id="GO:0006508">
    <property type="term" value="P:proteolysis"/>
    <property type="evidence" value="ECO:0007669"/>
    <property type="project" value="InterPro"/>
</dbReference>
<dbReference type="Pfam" id="PF19289">
    <property type="entry name" value="PmbA_TldD_3rd"/>
    <property type="match status" value="1"/>
</dbReference>
<evidence type="ECO:0000313" key="2">
    <source>
        <dbReference type="EMBL" id="ASC73470.1"/>
    </source>
</evidence>
<organism evidence="2 3">
    <name type="scientific">Halomicronema hongdechloris C2206</name>
    <dbReference type="NCBI Taxonomy" id="1641165"/>
    <lineage>
        <taxon>Bacteria</taxon>
        <taxon>Bacillati</taxon>
        <taxon>Cyanobacteriota</taxon>
        <taxon>Cyanophyceae</taxon>
        <taxon>Nodosilineales</taxon>
        <taxon>Nodosilineaceae</taxon>
        <taxon>Halomicronema</taxon>
    </lineage>
</organism>
<dbReference type="RefSeq" id="WP_080811454.1">
    <property type="nucleotide sequence ID" value="NZ_CP021983.2"/>
</dbReference>
<dbReference type="GO" id="GO:0008237">
    <property type="term" value="F:metallopeptidase activity"/>
    <property type="evidence" value="ECO:0007669"/>
    <property type="project" value="InterPro"/>
</dbReference>
<sequence length="442" mass="48877">MAWEPVFYRLVEALVSQLQPQEHIRLNLVAETSQFTRFNRARVRQSGQVVDGRLTLTLMAGQRTLSQTLPFTGELALDQAMAMATLEELRQELPDLPPDPYQVLPTGGDSSRDRQPGQLLCCEAVVPTVLQPLAGLDAVGFYAGGRLIRAYADSAGQRHWFERNTFTLDYSLFTADGKAIKRMYAGQHWDADEYQQQVTAAREHLAQLAHPAKVMAPGTYRTYLEPAAVADLVTMVGRSGVGAGALRRGSSPLGLLQRGERRLSGQIHLREDFSQGQVPRFNQDGDLAAMTLPVIQAGRLINELVSARSAREYGLASTAAAASEAMRSQVLAGGTLPRENALAALDTGLYVSNLHYLNWSDRPQGYLTGMTRYACFWVANGQIVAPIENLRFDESLYHFWGDNLVNLTQESEWIAQVSTYDHRRLGGTWAPGMLVDAFTYTL</sequence>
<protein>
    <recommendedName>
        <fullName evidence="1">Metalloprotease TldD/E C-terminal domain-containing protein</fullName>
    </recommendedName>
</protein>
<dbReference type="SUPFAM" id="SSF111283">
    <property type="entry name" value="Putative modulator of DNA gyrase, PmbA/TldD"/>
    <property type="match status" value="1"/>
</dbReference>
<dbReference type="STRING" id="1641165.XM38_18035"/>
<dbReference type="Proteomes" id="UP000191901">
    <property type="component" value="Chromosome"/>
</dbReference>
<dbReference type="AlphaFoldDB" id="A0A1Z3HT27"/>
<reference evidence="2 3" key="1">
    <citation type="journal article" date="2016" name="Biochim. Biophys. Acta">
        <title>Characterization of red-shifted phycobilisomes isolated from the chlorophyll f-containing cyanobacterium Halomicronema hongdechloris.</title>
        <authorList>
            <person name="Li Y."/>
            <person name="Lin Y."/>
            <person name="Garvey C.J."/>
            <person name="Birch D."/>
            <person name="Corkery R.W."/>
            <person name="Loughlin P.C."/>
            <person name="Scheer H."/>
            <person name="Willows R.D."/>
            <person name="Chen M."/>
        </authorList>
    </citation>
    <scope>NUCLEOTIDE SEQUENCE [LARGE SCALE GENOMIC DNA]</scope>
    <source>
        <strain evidence="2 3">C2206</strain>
    </source>
</reference>
<gene>
    <name evidence="2" type="ORF">XM38_044370</name>
</gene>
<dbReference type="InterPro" id="IPR045569">
    <property type="entry name" value="Metalloprtase-TldD/E_C"/>
</dbReference>